<evidence type="ECO:0000256" key="1">
    <source>
        <dbReference type="ARBA" id="ARBA00010540"/>
    </source>
</evidence>
<dbReference type="eggNOG" id="ENOG502QQ1X">
    <property type="taxonomic scope" value="Eukaryota"/>
</dbReference>
<dbReference type="HOGENOM" id="CLU_070213_0_0_1"/>
<evidence type="ECO:0000256" key="2">
    <source>
        <dbReference type="ARBA" id="ARBA00012908"/>
    </source>
</evidence>
<feature type="binding site" evidence="10">
    <location>
        <position position="251"/>
    </location>
    <ligand>
        <name>ATP</name>
        <dbReference type="ChEBI" id="CHEBI:30616"/>
    </ligand>
</feature>
<feature type="binding site" evidence="10">
    <location>
        <position position="89"/>
    </location>
    <ligand>
        <name>ATP</name>
        <dbReference type="ChEBI" id="CHEBI:30616"/>
    </ligand>
</feature>
<evidence type="ECO:0000256" key="10">
    <source>
        <dbReference type="PIRSR" id="PIRSR016496-1"/>
    </source>
</evidence>
<dbReference type="EC" id="2.7.4.26" evidence="2"/>
<accession>A0A0D3JWU1</accession>
<keyword evidence="7 10" id="KW-0067">ATP-binding</keyword>
<proteinExistence type="inferred from homology"/>
<evidence type="ECO:0000256" key="7">
    <source>
        <dbReference type="ARBA" id="ARBA00022840"/>
    </source>
</evidence>
<evidence type="ECO:0000313" key="14">
    <source>
        <dbReference type="Proteomes" id="UP000013827"/>
    </source>
</evidence>
<sequence>MLITRHAAILAAGLLLLTPVAGAFLFLGRRLRRRALRSARCTLVVKLGGSAVTDKTCFETVRVAALRETACALSRSPLLAGTVLVHGAGSFGHFHAREHGVSRGTAHSAFSWRGFALTRSSVTRLNGIVLTALLEQGIAACGLPPFPRWVLCGGALTDTDEPLGEVRSLLSRGVVPVLHGDAVFDEARGAAILSGDTLVEELYVAGIFHRPPGEDGAALLRRIVVGPSGEVVDLPQMRTAAHDVTGGVAAKLSAAARVAAGGVPVVIVEVGTVHAEAALRGEWPERCTVVTGRGETRHTRACA</sequence>
<evidence type="ECO:0000256" key="8">
    <source>
        <dbReference type="ARBA" id="ARBA00023229"/>
    </source>
</evidence>
<keyword evidence="8" id="KW-0414">Isoprene biosynthesis</keyword>
<reference evidence="14" key="1">
    <citation type="journal article" date="2013" name="Nature">
        <title>Pan genome of the phytoplankton Emiliania underpins its global distribution.</title>
        <authorList>
            <person name="Read B.A."/>
            <person name="Kegel J."/>
            <person name="Klute M.J."/>
            <person name="Kuo A."/>
            <person name="Lefebvre S.C."/>
            <person name="Maumus F."/>
            <person name="Mayer C."/>
            <person name="Miller J."/>
            <person name="Monier A."/>
            <person name="Salamov A."/>
            <person name="Young J."/>
            <person name="Aguilar M."/>
            <person name="Claverie J.M."/>
            <person name="Frickenhaus S."/>
            <person name="Gonzalez K."/>
            <person name="Herman E.K."/>
            <person name="Lin Y.C."/>
            <person name="Napier J."/>
            <person name="Ogata H."/>
            <person name="Sarno A.F."/>
            <person name="Shmutz J."/>
            <person name="Schroeder D."/>
            <person name="de Vargas C."/>
            <person name="Verret F."/>
            <person name="von Dassow P."/>
            <person name="Valentin K."/>
            <person name="Van de Peer Y."/>
            <person name="Wheeler G."/>
            <person name="Dacks J.B."/>
            <person name="Delwiche C.F."/>
            <person name="Dyhrman S.T."/>
            <person name="Glockner G."/>
            <person name="John U."/>
            <person name="Richards T."/>
            <person name="Worden A.Z."/>
            <person name="Zhang X."/>
            <person name="Grigoriev I.V."/>
            <person name="Allen A.E."/>
            <person name="Bidle K."/>
            <person name="Borodovsky M."/>
            <person name="Bowler C."/>
            <person name="Brownlee C."/>
            <person name="Cock J.M."/>
            <person name="Elias M."/>
            <person name="Gladyshev V.N."/>
            <person name="Groth M."/>
            <person name="Guda C."/>
            <person name="Hadaegh A."/>
            <person name="Iglesias-Rodriguez M.D."/>
            <person name="Jenkins J."/>
            <person name="Jones B.M."/>
            <person name="Lawson T."/>
            <person name="Leese F."/>
            <person name="Lindquist E."/>
            <person name="Lobanov A."/>
            <person name="Lomsadze A."/>
            <person name="Malik S.B."/>
            <person name="Marsh M.E."/>
            <person name="Mackinder L."/>
            <person name="Mock T."/>
            <person name="Mueller-Roeber B."/>
            <person name="Pagarete A."/>
            <person name="Parker M."/>
            <person name="Probert I."/>
            <person name="Quesneville H."/>
            <person name="Raines C."/>
            <person name="Rensing S.A."/>
            <person name="Riano-Pachon D.M."/>
            <person name="Richier S."/>
            <person name="Rokitta S."/>
            <person name="Shiraiwa Y."/>
            <person name="Soanes D.M."/>
            <person name="van der Giezen M."/>
            <person name="Wahlund T.M."/>
            <person name="Williams B."/>
            <person name="Wilson W."/>
            <person name="Wolfe G."/>
            <person name="Wurch L.L."/>
        </authorList>
    </citation>
    <scope>NUCLEOTIDE SEQUENCE</scope>
</reference>
<dbReference type="GeneID" id="17273521"/>
<feature type="binding site" evidence="10">
    <location>
        <position position="93"/>
    </location>
    <ligand>
        <name>substrate</name>
    </ligand>
</feature>
<evidence type="ECO:0000256" key="6">
    <source>
        <dbReference type="ARBA" id="ARBA00022777"/>
    </source>
</evidence>
<evidence type="ECO:0000256" key="11">
    <source>
        <dbReference type="PIRSR" id="PIRSR016496-2"/>
    </source>
</evidence>
<reference evidence="13" key="2">
    <citation type="submission" date="2024-10" db="UniProtKB">
        <authorList>
            <consortium name="EnsemblProtists"/>
        </authorList>
    </citation>
    <scope>IDENTIFICATION</scope>
</reference>
<feature type="domain" description="Aspartate/glutamate/uridylate kinase" evidence="12">
    <location>
        <begin position="42"/>
        <end position="200"/>
    </location>
</feature>
<name>A0A0D3JWU1_EMIH1</name>
<feature type="binding site" evidence="10">
    <location>
        <position position="88"/>
    </location>
    <ligand>
        <name>substrate</name>
    </ligand>
</feature>
<dbReference type="EnsemblProtists" id="EOD27976">
    <property type="protein sequence ID" value="EOD27976"/>
    <property type="gene ID" value="EMIHUDRAFT_114408"/>
</dbReference>
<dbReference type="GO" id="GO:0005829">
    <property type="term" value="C:cytosol"/>
    <property type="evidence" value="ECO:0007669"/>
    <property type="project" value="TreeGrafter"/>
</dbReference>
<dbReference type="GO" id="GO:0016114">
    <property type="term" value="P:terpenoid biosynthetic process"/>
    <property type="evidence" value="ECO:0007669"/>
    <property type="project" value="TreeGrafter"/>
</dbReference>
<keyword evidence="5 10" id="KW-0547">Nucleotide-binding</keyword>
<comment type="similarity">
    <text evidence="1">Belongs to the isopentenyl phosphate kinase family.</text>
</comment>
<evidence type="ECO:0000256" key="3">
    <source>
        <dbReference type="ARBA" id="ARBA00017267"/>
    </source>
</evidence>
<feature type="binding site" evidence="10">
    <location>
        <position position="195"/>
    </location>
    <ligand>
        <name>substrate</name>
    </ligand>
</feature>
<keyword evidence="6" id="KW-0418">Kinase</keyword>
<dbReference type="OMA" id="SSIYESN"/>
<dbReference type="Gene3D" id="3.40.1160.10">
    <property type="entry name" value="Acetylglutamate kinase-like"/>
    <property type="match status" value="1"/>
</dbReference>
<dbReference type="GO" id="GO:0005524">
    <property type="term" value="F:ATP binding"/>
    <property type="evidence" value="ECO:0007669"/>
    <property type="project" value="UniProtKB-KW"/>
</dbReference>
<dbReference type="InterPro" id="IPR024192">
    <property type="entry name" value="Fosfomycin_R_FomA-type"/>
</dbReference>
<feature type="binding site" evidence="10">
    <location>
        <position position="247"/>
    </location>
    <ligand>
        <name>ATP</name>
        <dbReference type="ChEBI" id="CHEBI:30616"/>
    </ligand>
</feature>
<organism evidence="13 14">
    <name type="scientific">Emiliania huxleyi (strain CCMP1516)</name>
    <dbReference type="NCBI Taxonomy" id="280463"/>
    <lineage>
        <taxon>Eukaryota</taxon>
        <taxon>Haptista</taxon>
        <taxon>Haptophyta</taxon>
        <taxon>Prymnesiophyceae</taxon>
        <taxon>Isochrysidales</taxon>
        <taxon>Noelaerhabdaceae</taxon>
        <taxon>Emiliania</taxon>
    </lineage>
</organism>
<dbReference type="GO" id="GO:0102043">
    <property type="term" value="F:isopentenyl phosphate kinase activity"/>
    <property type="evidence" value="ECO:0007669"/>
    <property type="project" value="UniProtKB-EC"/>
</dbReference>
<protein>
    <recommendedName>
        <fullName evidence="3">Isopentenyl phosphate kinase</fullName>
        <ecNumber evidence="2">2.7.4.26</ecNumber>
    </recommendedName>
</protein>
<dbReference type="GO" id="GO:0016301">
    <property type="term" value="F:kinase activity"/>
    <property type="evidence" value="ECO:0007669"/>
    <property type="project" value="UniProtKB-KW"/>
</dbReference>
<keyword evidence="14" id="KW-1185">Reference proteome</keyword>
<dbReference type="InterPro" id="IPR001048">
    <property type="entry name" value="Asp/Glu/Uridylate_kinase"/>
</dbReference>
<dbReference type="RefSeq" id="XP_005780405.1">
    <property type="nucleotide sequence ID" value="XM_005780348.1"/>
</dbReference>
<dbReference type="Pfam" id="PF00696">
    <property type="entry name" value="AA_kinase"/>
    <property type="match status" value="1"/>
</dbReference>
<feature type="site" description="Transition state stabilizer" evidence="11">
    <location>
        <position position="55"/>
    </location>
</feature>
<evidence type="ECO:0000259" key="12">
    <source>
        <dbReference type="Pfam" id="PF00696"/>
    </source>
</evidence>
<keyword evidence="4" id="KW-0808">Transferase</keyword>
<dbReference type="PANTHER" id="PTHR43654">
    <property type="entry name" value="GLUTAMATE 5-KINASE"/>
    <property type="match status" value="1"/>
</dbReference>
<evidence type="ECO:0000256" key="5">
    <source>
        <dbReference type="ARBA" id="ARBA00022741"/>
    </source>
</evidence>
<dbReference type="PaxDb" id="2903-EOD27976"/>
<dbReference type="Proteomes" id="UP000013827">
    <property type="component" value="Unassembled WGS sequence"/>
</dbReference>
<dbReference type="AlphaFoldDB" id="A0A0D3JWU1"/>
<feature type="binding site" evidence="10">
    <location>
        <begin position="46"/>
        <end position="50"/>
    </location>
    <ligand>
        <name>ATP</name>
        <dbReference type="ChEBI" id="CHEBI:30616"/>
    </ligand>
</feature>
<dbReference type="STRING" id="2903.R1EYF8"/>
<evidence type="ECO:0000313" key="13">
    <source>
        <dbReference type="EnsemblProtists" id="EOD27976"/>
    </source>
</evidence>
<dbReference type="PIRSF" id="PIRSF016496">
    <property type="entry name" value="Kin_FomA"/>
    <property type="match status" value="1"/>
</dbReference>
<evidence type="ECO:0000256" key="9">
    <source>
        <dbReference type="ARBA" id="ARBA00049063"/>
    </source>
</evidence>
<dbReference type="PANTHER" id="PTHR43654:SF1">
    <property type="entry name" value="ISOPENTENYL PHOSPHATE KINASE"/>
    <property type="match status" value="1"/>
</dbReference>
<dbReference type="SUPFAM" id="SSF53633">
    <property type="entry name" value="Carbamate kinase-like"/>
    <property type="match status" value="1"/>
</dbReference>
<dbReference type="InterPro" id="IPR036393">
    <property type="entry name" value="AceGlu_kinase-like_sf"/>
</dbReference>
<dbReference type="KEGG" id="ehx:EMIHUDRAFT_114408"/>
<evidence type="ECO:0000256" key="4">
    <source>
        <dbReference type="ARBA" id="ARBA00022679"/>
    </source>
</evidence>
<comment type="catalytic activity">
    <reaction evidence="9">
        <text>isopentenyl phosphate + ATP = isopentenyl diphosphate + ADP</text>
        <dbReference type="Rhea" id="RHEA:33963"/>
        <dbReference type="ChEBI" id="CHEBI:30616"/>
        <dbReference type="ChEBI" id="CHEBI:65078"/>
        <dbReference type="ChEBI" id="CHEBI:128769"/>
        <dbReference type="ChEBI" id="CHEBI:456216"/>
        <dbReference type="EC" id="2.7.4.26"/>
    </reaction>
</comment>